<dbReference type="Proteomes" id="UP000005204">
    <property type="component" value="Unassembled WGS sequence"/>
</dbReference>
<dbReference type="EnsemblMetazoa" id="XM_038014764.1">
    <property type="protein sequence ID" value="XP_037870692.1"/>
    <property type="gene ID" value="LOC110385513"/>
</dbReference>
<keyword evidence="1" id="KW-0812">Transmembrane</keyword>
<evidence type="ECO:0000313" key="2">
    <source>
        <dbReference type="EnsemblMetazoa" id="XP_037870692.1"/>
    </source>
</evidence>
<proteinExistence type="predicted"/>
<evidence type="ECO:0000256" key="1">
    <source>
        <dbReference type="SAM" id="Phobius"/>
    </source>
</evidence>
<reference evidence="2" key="2">
    <citation type="submission" date="2022-06" db="UniProtKB">
        <authorList>
            <consortium name="EnsemblMetazoa"/>
        </authorList>
    </citation>
    <scope>IDENTIFICATION</scope>
    <source>
        <strain evidence="2">p50T (Dazao)</strain>
    </source>
</reference>
<keyword evidence="1" id="KW-1133">Transmembrane helix</keyword>
<accession>A0A8R2QYS8</accession>
<keyword evidence="3" id="KW-1185">Reference proteome</keyword>
<protein>
    <submittedName>
        <fullName evidence="2">Uncharacterized protein</fullName>
    </submittedName>
</protein>
<evidence type="ECO:0000313" key="3">
    <source>
        <dbReference type="Proteomes" id="UP000005204"/>
    </source>
</evidence>
<name>A0A8R2QYS8_BOMMO</name>
<keyword evidence="1" id="KW-0472">Membrane</keyword>
<sequence>MTDRHVLIVRMTFAIQTLLLLTLLNFIGNLFFLYSRDFVGENRRISTRTAGGDRHQNAMLCKECKNSRRYSIIISMFLKTASECFYEIAAQHDSSLIVAANYLPDPDNGATNRHRFAYRYSSLSYSPDLFSGSQFRSRFSEVLLLRAGVSS</sequence>
<reference evidence="3" key="1">
    <citation type="journal article" date="2008" name="Insect Biochem. Mol. Biol.">
        <title>The genome of a lepidopteran model insect, the silkworm Bombyx mori.</title>
        <authorList>
            <consortium name="International Silkworm Genome Consortium"/>
        </authorList>
    </citation>
    <scope>NUCLEOTIDE SEQUENCE [LARGE SCALE GENOMIC DNA]</scope>
    <source>
        <strain evidence="3">p50T</strain>
    </source>
</reference>
<organism evidence="2 3">
    <name type="scientific">Bombyx mori</name>
    <name type="common">Silk moth</name>
    <dbReference type="NCBI Taxonomy" id="7091"/>
    <lineage>
        <taxon>Eukaryota</taxon>
        <taxon>Metazoa</taxon>
        <taxon>Ecdysozoa</taxon>
        <taxon>Arthropoda</taxon>
        <taxon>Hexapoda</taxon>
        <taxon>Insecta</taxon>
        <taxon>Pterygota</taxon>
        <taxon>Neoptera</taxon>
        <taxon>Endopterygota</taxon>
        <taxon>Lepidoptera</taxon>
        <taxon>Glossata</taxon>
        <taxon>Ditrysia</taxon>
        <taxon>Bombycoidea</taxon>
        <taxon>Bombycidae</taxon>
        <taxon>Bombycinae</taxon>
        <taxon>Bombyx</taxon>
    </lineage>
</organism>
<dbReference type="AlphaFoldDB" id="A0A8R2QYS8"/>
<feature type="transmembrane region" description="Helical" evidence="1">
    <location>
        <begin position="13"/>
        <end position="34"/>
    </location>
</feature>